<organism evidence="8 9">
    <name type="scientific">Fructilactobacillus sanfranciscensis</name>
    <name type="common">Lactobacillus sanfranciscensis</name>
    <dbReference type="NCBI Taxonomy" id="1625"/>
    <lineage>
        <taxon>Bacteria</taxon>
        <taxon>Bacillati</taxon>
        <taxon>Bacillota</taxon>
        <taxon>Bacilli</taxon>
        <taxon>Lactobacillales</taxon>
        <taxon>Lactobacillaceae</taxon>
        <taxon>Fructilactobacillus</taxon>
    </lineage>
</organism>
<dbReference type="Proteomes" id="UP000313312">
    <property type="component" value="Unassembled WGS sequence"/>
</dbReference>
<dbReference type="InterPro" id="IPR002293">
    <property type="entry name" value="AA/rel_permease1"/>
</dbReference>
<dbReference type="PANTHER" id="PTHR42770">
    <property type="entry name" value="AMINO ACID TRANSPORTER-RELATED"/>
    <property type="match status" value="1"/>
</dbReference>
<dbReference type="PANTHER" id="PTHR42770:SF15">
    <property type="entry name" value="GLUTAMATE_GAMMA-AMINOBUTYRATE ANTIPORTER-RELATED"/>
    <property type="match status" value="1"/>
</dbReference>
<evidence type="ECO:0000256" key="3">
    <source>
        <dbReference type="ARBA" id="ARBA00022475"/>
    </source>
</evidence>
<name>A0A5C4TLL1_FRUSA</name>
<accession>A0A5C4TLL1</accession>
<evidence type="ECO:0000256" key="6">
    <source>
        <dbReference type="ARBA" id="ARBA00023136"/>
    </source>
</evidence>
<proteinExistence type="predicted"/>
<evidence type="ECO:0000256" key="7">
    <source>
        <dbReference type="SAM" id="Phobius"/>
    </source>
</evidence>
<dbReference type="AlphaFoldDB" id="A0A5C4TLL1"/>
<evidence type="ECO:0000256" key="5">
    <source>
        <dbReference type="ARBA" id="ARBA00022989"/>
    </source>
</evidence>
<gene>
    <name evidence="8" type="ORF">DID87_01570</name>
</gene>
<keyword evidence="2" id="KW-0813">Transport</keyword>
<protein>
    <submittedName>
        <fullName evidence="8">Amino acid permease</fullName>
    </submittedName>
</protein>
<evidence type="ECO:0000313" key="9">
    <source>
        <dbReference type="Proteomes" id="UP000313312"/>
    </source>
</evidence>
<evidence type="ECO:0000256" key="4">
    <source>
        <dbReference type="ARBA" id="ARBA00022692"/>
    </source>
</evidence>
<feature type="transmembrane region" description="Helical" evidence="7">
    <location>
        <begin position="84"/>
        <end position="109"/>
    </location>
</feature>
<reference evidence="8 9" key="1">
    <citation type="submission" date="2018-05" db="EMBL/GenBank/DDBJ databases">
        <title>Lactobacillus sanfranciscensis Ah4 draft denome sequence.</title>
        <authorList>
            <person name="Zhang G."/>
        </authorList>
    </citation>
    <scope>NUCLEOTIDE SEQUENCE [LARGE SCALE GENOMIC DNA]</scope>
    <source>
        <strain evidence="8 9">Ah4</strain>
    </source>
</reference>
<comment type="caution">
    <text evidence="8">The sequence shown here is derived from an EMBL/GenBank/DDBJ whole genome shotgun (WGS) entry which is preliminary data.</text>
</comment>
<dbReference type="InterPro" id="IPR050367">
    <property type="entry name" value="APC_superfamily"/>
</dbReference>
<evidence type="ECO:0000313" key="8">
    <source>
        <dbReference type="EMBL" id="TNK91059.1"/>
    </source>
</evidence>
<keyword evidence="4 7" id="KW-0812">Transmembrane</keyword>
<comment type="subcellular location">
    <subcellularLocation>
        <location evidence="1">Cell membrane</location>
        <topology evidence="1">Multi-pass membrane protein</topology>
    </subcellularLocation>
</comment>
<dbReference type="Pfam" id="PF13520">
    <property type="entry name" value="AA_permease_2"/>
    <property type="match status" value="1"/>
</dbReference>
<sequence>MGKSNSKKMSANKLALMILSSIFGFANVTVAYDQMGYASIIWYIFAALVFFLPSGLMFAEYGSAFSEQKGGIYSWLKNSIGDRLAFIGTFIWLAGWVIWMISVTSKVWIPLSNIFFGTDKTNTWHLLSFFNSMQTIGILAITWVIVVTFFASQGFNQLLKYLALGDFSRLFYQLLLWRYRLLY</sequence>
<evidence type="ECO:0000256" key="1">
    <source>
        <dbReference type="ARBA" id="ARBA00004651"/>
    </source>
</evidence>
<keyword evidence="3" id="KW-1003">Cell membrane</keyword>
<dbReference type="GO" id="GO:0005886">
    <property type="term" value="C:plasma membrane"/>
    <property type="evidence" value="ECO:0007669"/>
    <property type="project" value="UniProtKB-SubCell"/>
</dbReference>
<keyword evidence="6 7" id="KW-0472">Membrane</keyword>
<keyword evidence="5 7" id="KW-1133">Transmembrane helix</keyword>
<feature type="transmembrane region" description="Helical" evidence="7">
    <location>
        <begin position="41"/>
        <end position="63"/>
    </location>
</feature>
<dbReference type="GO" id="GO:0022857">
    <property type="term" value="F:transmembrane transporter activity"/>
    <property type="evidence" value="ECO:0007669"/>
    <property type="project" value="InterPro"/>
</dbReference>
<evidence type="ECO:0000256" key="2">
    <source>
        <dbReference type="ARBA" id="ARBA00022448"/>
    </source>
</evidence>
<dbReference type="EMBL" id="QFCR01000002">
    <property type="protein sequence ID" value="TNK91059.1"/>
    <property type="molecule type" value="Genomic_DNA"/>
</dbReference>
<feature type="transmembrane region" description="Helical" evidence="7">
    <location>
        <begin position="129"/>
        <end position="151"/>
    </location>
</feature>